<dbReference type="PANTHER" id="PTHR34135:SF2">
    <property type="entry name" value="LYSOZYME"/>
    <property type="match status" value="1"/>
</dbReference>
<name>H0QUP8_9ACTN</name>
<dbReference type="GO" id="GO:0003796">
    <property type="term" value="F:lysozyme activity"/>
    <property type="evidence" value="ECO:0007669"/>
    <property type="project" value="InterPro"/>
</dbReference>
<keyword evidence="2" id="KW-0378">Hydrolase</keyword>
<dbReference type="EMBL" id="BAEH01000006">
    <property type="protein sequence ID" value="GAB16549.1"/>
    <property type="molecule type" value="Genomic_DNA"/>
</dbReference>
<sequence length="269" mass="29551">MTLAATAIAAGTLSTAAPATAAPQVGPDVSSHQHPGSTFINWFAVRAAGQQLAMVKATESTWYVNPYFVPDSLSMRAAGLIRGTYHYADPSRSATAQALFYATTVLGQNGILDLPPVLDLEATGGLGPRALAAWVREFFGTLEAITHRKTIIYTYPHFWNTAMGGTREFGDHPLWIASYNGKAAPEMPRGGWRTWTFWQFTDHGRLAGVPTRVDLNRYNGSIAGLRRYGNALNAFWKLTPTKPRARRAPARTRFVPPWPLRHPTIPLPH</sequence>
<dbReference type="InterPro" id="IPR017853">
    <property type="entry name" value="GH"/>
</dbReference>
<dbReference type="SUPFAM" id="SSF51445">
    <property type="entry name" value="(Trans)glycosidases"/>
    <property type="match status" value="1"/>
</dbReference>
<keyword evidence="4" id="KW-0732">Signal</keyword>
<proteinExistence type="inferred from homology"/>
<keyword evidence="3" id="KW-0326">Glycosidase</keyword>
<reference evidence="5 6" key="1">
    <citation type="submission" date="2011-12" db="EMBL/GenBank/DDBJ databases">
        <title>Whole genome shotgun sequence of Gordonia effusa NBRC 100432.</title>
        <authorList>
            <person name="Yoshida I."/>
            <person name="Takarada H."/>
            <person name="Hosoyama A."/>
            <person name="Tsuchikane K."/>
            <person name="Katsumata H."/>
            <person name="Yamazaki S."/>
            <person name="Fujita N."/>
        </authorList>
    </citation>
    <scope>NUCLEOTIDE SEQUENCE [LARGE SCALE GENOMIC DNA]</scope>
    <source>
        <strain evidence="5 6">NBRC 100432</strain>
    </source>
</reference>
<dbReference type="GO" id="GO:0009253">
    <property type="term" value="P:peptidoglycan catabolic process"/>
    <property type="evidence" value="ECO:0007669"/>
    <property type="project" value="InterPro"/>
</dbReference>
<organism evidence="5 6">
    <name type="scientific">Gordonia effusa NBRC 100432</name>
    <dbReference type="NCBI Taxonomy" id="1077974"/>
    <lineage>
        <taxon>Bacteria</taxon>
        <taxon>Bacillati</taxon>
        <taxon>Actinomycetota</taxon>
        <taxon>Actinomycetes</taxon>
        <taxon>Mycobacteriales</taxon>
        <taxon>Gordoniaceae</taxon>
        <taxon>Gordonia</taxon>
    </lineage>
</organism>
<dbReference type="Proteomes" id="UP000035034">
    <property type="component" value="Unassembled WGS sequence"/>
</dbReference>
<evidence type="ECO:0000313" key="5">
    <source>
        <dbReference type="EMBL" id="GAB16549.1"/>
    </source>
</evidence>
<comment type="similarity">
    <text evidence="1">Belongs to the glycosyl hydrolase 25 family.</text>
</comment>
<evidence type="ECO:0000256" key="1">
    <source>
        <dbReference type="ARBA" id="ARBA00010646"/>
    </source>
</evidence>
<dbReference type="AlphaFoldDB" id="H0QUP8"/>
<dbReference type="SMART" id="SM00641">
    <property type="entry name" value="Glyco_25"/>
    <property type="match status" value="1"/>
</dbReference>
<evidence type="ECO:0000256" key="2">
    <source>
        <dbReference type="ARBA" id="ARBA00022801"/>
    </source>
</evidence>
<gene>
    <name evidence="5" type="ORF">GOEFS_006_00020</name>
</gene>
<dbReference type="OrthoDB" id="287365at2"/>
<dbReference type="GO" id="GO:0016052">
    <property type="term" value="P:carbohydrate catabolic process"/>
    <property type="evidence" value="ECO:0007669"/>
    <property type="project" value="TreeGrafter"/>
</dbReference>
<dbReference type="CDD" id="cd00599">
    <property type="entry name" value="GH25_muramidase"/>
    <property type="match status" value="1"/>
</dbReference>
<dbReference type="STRING" id="1077974.GOEFS_006_00020"/>
<dbReference type="eggNOG" id="COG3757">
    <property type="taxonomic scope" value="Bacteria"/>
</dbReference>
<dbReference type="GO" id="GO:0016998">
    <property type="term" value="P:cell wall macromolecule catabolic process"/>
    <property type="evidence" value="ECO:0007669"/>
    <property type="project" value="InterPro"/>
</dbReference>
<feature type="chain" id="PRO_5003537875" evidence="4">
    <location>
        <begin position="22"/>
        <end position="269"/>
    </location>
</feature>
<accession>H0QUP8</accession>
<dbReference type="Gene3D" id="3.20.20.80">
    <property type="entry name" value="Glycosidases"/>
    <property type="match status" value="1"/>
</dbReference>
<evidence type="ECO:0000256" key="4">
    <source>
        <dbReference type="SAM" id="SignalP"/>
    </source>
</evidence>
<keyword evidence="6" id="KW-1185">Reference proteome</keyword>
<feature type="signal peptide" evidence="4">
    <location>
        <begin position="1"/>
        <end position="21"/>
    </location>
</feature>
<dbReference type="PROSITE" id="PS51904">
    <property type="entry name" value="GLYCOSYL_HYDROL_F25_2"/>
    <property type="match status" value="1"/>
</dbReference>
<evidence type="ECO:0000256" key="3">
    <source>
        <dbReference type="ARBA" id="ARBA00023295"/>
    </source>
</evidence>
<dbReference type="InterPro" id="IPR018077">
    <property type="entry name" value="Glyco_hydro_fam25_subgr"/>
</dbReference>
<dbReference type="Pfam" id="PF01183">
    <property type="entry name" value="Glyco_hydro_25"/>
    <property type="match status" value="1"/>
</dbReference>
<evidence type="ECO:0000313" key="6">
    <source>
        <dbReference type="Proteomes" id="UP000035034"/>
    </source>
</evidence>
<dbReference type="InterPro" id="IPR002053">
    <property type="entry name" value="Glyco_hydro_25"/>
</dbReference>
<comment type="caution">
    <text evidence="5">The sequence shown here is derived from an EMBL/GenBank/DDBJ whole genome shotgun (WGS) entry which is preliminary data.</text>
</comment>
<dbReference type="PANTHER" id="PTHR34135">
    <property type="entry name" value="LYSOZYME"/>
    <property type="match status" value="1"/>
</dbReference>
<protein>
    <submittedName>
        <fullName evidence="5">Putative lysozyme</fullName>
    </submittedName>
</protein>